<evidence type="ECO:0000313" key="3">
    <source>
        <dbReference type="Proteomes" id="UP001342826"/>
    </source>
</evidence>
<dbReference type="Pfam" id="PF11193">
    <property type="entry name" value="DUF2812"/>
    <property type="match status" value="1"/>
</dbReference>
<proteinExistence type="predicted"/>
<organism evidence="2 3">
    <name type="scientific">Metabacillus fastidiosus</name>
    <dbReference type="NCBI Taxonomy" id="1458"/>
    <lineage>
        <taxon>Bacteria</taxon>
        <taxon>Bacillati</taxon>
        <taxon>Bacillota</taxon>
        <taxon>Bacilli</taxon>
        <taxon>Bacillales</taxon>
        <taxon>Bacillaceae</taxon>
        <taxon>Metabacillus</taxon>
    </lineage>
</organism>
<dbReference type="Proteomes" id="UP001342826">
    <property type="component" value="Unassembled WGS sequence"/>
</dbReference>
<dbReference type="RefSeq" id="WP_328014710.1">
    <property type="nucleotide sequence ID" value="NZ_JARTFS010000001.1"/>
</dbReference>
<sequence length="174" mass="21297">MKKKAFKLFWTWKDDAEEKWLFEMSKKGWALRDFKWGLYTFEKIRPAEYIYKLDYKSTRNNDMEEYLSIFEDAGWEHVAQFFGWHYFRIKTDQSFHQPDIYSDIDSKVQKYKVLSNFLIYLTLILITIFFTILIQASYTSIEILRWIYLILIGFNLFAVTRLRWKIKKVKNSSI</sequence>
<keyword evidence="1" id="KW-0812">Transmembrane</keyword>
<accession>A0ABU6NUP9</accession>
<comment type="caution">
    <text evidence="2">The sequence shown here is derived from an EMBL/GenBank/DDBJ whole genome shotgun (WGS) entry which is preliminary data.</text>
</comment>
<keyword evidence="3" id="KW-1185">Reference proteome</keyword>
<gene>
    <name evidence="2" type="ORF">P9271_01835</name>
</gene>
<keyword evidence="1" id="KW-0472">Membrane</keyword>
<evidence type="ECO:0000313" key="2">
    <source>
        <dbReference type="EMBL" id="MED4400097.1"/>
    </source>
</evidence>
<evidence type="ECO:0000256" key="1">
    <source>
        <dbReference type="SAM" id="Phobius"/>
    </source>
</evidence>
<feature type="transmembrane region" description="Helical" evidence="1">
    <location>
        <begin position="117"/>
        <end position="137"/>
    </location>
</feature>
<dbReference type="InterPro" id="IPR021359">
    <property type="entry name" value="DUF2812"/>
</dbReference>
<keyword evidence="1" id="KW-1133">Transmembrane helix</keyword>
<feature type="transmembrane region" description="Helical" evidence="1">
    <location>
        <begin position="143"/>
        <end position="164"/>
    </location>
</feature>
<protein>
    <submittedName>
        <fullName evidence="2">DUF2812 domain-containing protein</fullName>
    </submittedName>
</protein>
<reference evidence="2 3" key="1">
    <citation type="submission" date="2023-03" db="EMBL/GenBank/DDBJ databases">
        <title>Bacillus Genome Sequencing.</title>
        <authorList>
            <person name="Dunlap C."/>
        </authorList>
    </citation>
    <scope>NUCLEOTIDE SEQUENCE [LARGE SCALE GENOMIC DNA]</scope>
    <source>
        <strain evidence="2 3">NRS-1717</strain>
    </source>
</reference>
<dbReference type="EMBL" id="JARTFS010000001">
    <property type="protein sequence ID" value="MED4400097.1"/>
    <property type="molecule type" value="Genomic_DNA"/>
</dbReference>
<name>A0ABU6NUP9_9BACI</name>